<dbReference type="PANTHER" id="PTHR43701:SF2">
    <property type="entry name" value="MEMBRANE TRANSPORTER PROTEIN YJNA-RELATED"/>
    <property type="match status" value="1"/>
</dbReference>
<reference evidence="6" key="1">
    <citation type="submission" date="2022-11" db="EMBL/GenBank/DDBJ databases">
        <title>High-quality draft genome sequence of Galbibacter sp. strain CMA-7.</title>
        <authorList>
            <person name="Wei L."/>
            <person name="Dong C."/>
            <person name="Shao Z."/>
        </authorList>
    </citation>
    <scope>NUCLEOTIDE SEQUENCE</scope>
    <source>
        <strain evidence="6">CMA-7</strain>
    </source>
</reference>
<proteinExistence type="inferred from homology"/>
<evidence type="ECO:0000256" key="5">
    <source>
        <dbReference type="RuleBase" id="RU363041"/>
    </source>
</evidence>
<keyword evidence="3 5" id="KW-1133">Transmembrane helix</keyword>
<feature type="transmembrane region" description="Helical" evidence="5">
    <location>
        <begin position="242"/>
        <end position="259"/>
    </location>
</feature>
<feature type="transmembrane region" description="Helical" evidence="5">
    <location>
        <begin position="12"/>
        <end position="38"/>
    </location>
</feature>
<keyword evidence="2 5" id="KW-0812">Transmembrane</keyword>
<evidence type="ECO:0000256" key="2">
    <source>
        <dbReference type="ARBA" id="ARBA00022692"/>
    </source>
</evidence>
<feature type="transmembrane region" description="Helical" evidence="5">
    <location>
        <begin position="113"/>
        <end position="131"/>
    </location>
</feature>
<comment type="subcellular location">
    <subcellularLocation>
        <location evidence="5">Cell membrane</location>
        <topology evidence="5">Multi-pass membrane protein</topology>
    </subcellularLocation>
    <subcellularLocation>
        <location evidence="1">Membrane</location>
        <topology evidence="1">Multi-pass membrane protein</topology>
    </subcellularLocation>
</comment>
<keyword evidence="4 5" id="KW-0472">Membrane</keyword>
<feature type="transmembrane region" description="Helical" evidence="5">
    <location>
        <begin position="151"/>
        <end position="176"/>
    </location>
</feature>
<protein>
    <recommendedName>
        <fullName evidence="5">Probable membrane transporter protein</fullName>
    </recommendedName>
</protein>
<comment type="similarity">
    <text evidence="5">Belongs to the 4-toluene sulfonate uptake permease (TSUP) (TC 2.A.102) family.</text>
</comment>
<feature type="transmembrane region" description="Helical" evidence="5">
    <location>
        <begin position="212"/>
        <end position="230"/>
    </location>
</feature>
<organism evidence="6 7">
    <name type="scientific">Galbibacter pacificus</name>
    <dbReference type="NCBI Taxonomy" id="2996052"/>
    <lineage>
        <taxon>Bacteria</taxon>
        <taxon>Pseudomonadati</taxon>
        <taxon>Bacteroidota</taxon>
        <taxon>Flavobacteriia</taxon>
        <taxon>Flavobacteriales</taxon>
        <taxon>Flavobacteriaceae</taxon>
        <taxon>Galbibacter</taxon>
    </lineage>
</organism>
<dbReference type="InterPro" id="IPR051598">
    <property type="entry name" value="TSUP/Inactive_protease-like"/>
</dbReference>
<dbReference type="Pfam" id="PF01925">
    <property type="entry name" value="TauE"/>
    <property type="match status" value="1"/>
</dbReference>
<evidence type="ECO:0000256" key="4">
    <source>
        <dbReference type="ARBA" id="ARBA00023136"/>
    </source>
</evidence>
<evidence type="ECO:0000256" key="3">
    <source>
        <dbReference type="ARBA" id="ARBA00022989"/>
    </source>
</evidence>
<dbReference type="InterPro" id="IPR002781">
    <property type="entry name" value="TM_pro_TauE-like"/>
</dbReference>
<accession>A0ABT6FNB1</accession>
<sequence>MDIVEIFGYSGAFLIGLVLGLIGGGGAILTVPLLVYALALNPVTATAYSLFVVGATSLIGALKNMAKGMVDFKTAIPFAIPAFVTIYLTRAYLVPALPKELFKIGGFAVTKDLAIMLFFAMVMLSASLTMIGERSLGPKTYNAPLLITQGLIVGLVTGIIGAGGGFLIIPALVLLAKLPMKKAVATSLFIIGINSLTGFFGDVQNLDIDWPFLLTFTGISIMGITMGIWINNFIEGKKLKKTFGWFVLIMGVYILYKELSLTHIHA</sequence>
<dbReference type="PANTHER" id="PTHR43701">
    <property type="entry name" value="MEMBRANE TRANSPORTER PROTEIN MJ0441-RELATED"/>
    <property type="match status" value="1"/>
</dbReference>
<gene>
    <name evidence="6" type="ORF">OSR52_02360</name>
</gene>
<evidence type="ECO:0000313" key="6">
    <source>
        <dbReference type="EMBL" id="MDG3584695.1"/>
    </source>
</evidence>
<feature type="transmembrane region" description="Helical" evidence="5">
    <location>
        <begin position="74"/>
        <end position="93"/>
    </location>
</feature>
<keyword evidence="7" id="KW-1185">Reference proteome</keyword>
<name>A0ABT6FNB1_9FLAO</name>
<dbReference type="RefSeq" id="WP_277898453.1">
    <property type="nucleotide sequence ID" value="NZ_JAPMUA010000001.1"/>
</dbReference>
<keyword evidence="5" id="KW-1003">Cell membrane</keyword>
<comment type="caution">
    <text evidence="6">The sequence shown here is derived from an EMBL/GenBank/DDBJ whole genome shotgun (WGS) entry which is preliminary data.</text>
</comment>
<evidence type="ECO:0000313" key="7">
    <source>
        <dbReference type="Proteomes" id="UP001153642"/>
    </source>
</evidence>
<dbReference type="EMBL" id="JAPMUA010000001">
    <property type="protein sequence ID" value="MDG3584695.1"/>
    <property type="molecule type" value="Genomic_DNA"/>
</dbReference>
<dbReference type="Proteomes" id="UP001153642">
    <property type="component" value="Unassembled WGS sequence"/>
</dbReference>
<evidence type="ECO:0000256" key="1">
    <source>
        <dbReference type="ARBA" id="ARBA00004141"/>
    </source>
</evidence>